<proteinExistence type="inferred from homology"/>
<name>A0ABU9GF31_COBMA</name>
<evidence type="ECO:0000313" key="6">
    <source>
        <dbReference type="Proteomes" id="UP001378242"/>
    </source>
</evidence>
<comment type="caution">
    <text evidence="5">The sequence shown here is derived from an EMBL/GenBank/DDBJ whole genome shotgun (WGS) entry which is preliminary data.</text>
</comment>
<comment type="similarity">
    <text evidence="1">Belongs to the bacterial secretin family.</text>
</comment>
<dbReference type="InterPro" id="IPR004846">
    <property type="entry name" value="T2SS/T3SS_dom"/>
</dbReference>
<dbReference type="InterPro" id="IPR032789">
    <property type="entry name" value="T2SS-T3SS_pil_N"/>
</dbReference>
<feature type="chain" id="PRO_5046788182" evidence="2">
    <location>
        <begin position="32"/>
        <end position="659"/>
    </location>
</feature>
<evidence type="ECO:0000259" key="4">
    <source>
        <dbReference type="Pfam" id="PF13629"/>
    </source>
</evidence>
<organism evidence="5 6">
    <name type="scientific">Cobetia marina</name>
    <name type="common">Deleya marina</name>
    <dbReference type="NCBI Taxonomy" id="28258"/>
    <lineage>
        <taxon>Bacteria</taxon>
        <taxon>Pseudomonadati</taxon>
        <taxon>Pseudomonadota</taxon>
        <taxon>Gammaproteobacteria</taxon>
        <taxon>Oceanospirillales</taxon>
        <taxon>Halomonadaceae</taxon>
        <taxon>Cobetia</taxon>
    </lineage>
</organism>
<evidence type="ECO:0000313" key="5">
    <source>
        <dbReference type="EMBL" id="MEL0616052.1"/>
    </source>
</evidence>
<protein>
    <submittedName>
        <fullName evidence="5">Pilus assembly protein N-terminal domain-containing protein</fullName>
    </submittedName>
</protein>
<dbReference type="Proteomes" id="UP001378242">
    <property type="component" value="Unassembled WGS sequence"/>
</dbReference>
<feature type="domain" description="Type II/III secretion system secretin-like" evidence="3">
    <location>
        <begin position="449"/>
        <end position="629"/>
    </location>
</feature>
<dbReference type="Pfam" id="PF00263">
    <property type="entry name" value="Secretin"/>
    <property type="match status" value="1"/>
</dbReference>
<keyword evidence="6" id="KW-1185">Reference proteome</keyword>
<feature type="signal peptide" evidence="2">
    <location>
        <begin position="1"/>
        <end position="31"/>
    </location>
</feature>
<gene>
    <name evidence="5" type="ORF">V6243_04345</name>
</gene>
<feature type="domain" description="Pilus formation protein N-terminal" evidence="4">
    <location>
        <begin position="80"/>
        <end position="128"/>
    </location>
</feature>
<dbReference type="PRINTS" id="PR00811">
    <property type="entry name" value="BCTERIALGSPD"/>
</dbReference>
<dbReference type="PANTHER" id="PTHR30332">
    <property type="entry name" value="PROBABLE GENERAL SECRETION PATHWAY PROTEIN D"/>
    <property type="match status" value="1"/>
</dbReference>
<dbReference type="InterPro" id="IPR050810">
    <property type="entry name" value="Bact_Secretion_Sys_Channel"/>
</dbReference>
<evidence type="ECO:0000256" key="1">
    <source>
        <dbReference type="RuleBase" id="RU004003"/>
    </source>
</evidence>
<reference evidence="5 6" key="1">
    <citation type="submission" date="2024-02" db="EMBL/GenBank/DDBJ databases">
        <title>Bacteria isolated from the canopy kelp, Nereocystis luetkeana.</title>
        <authorList>
            <person name="Pfister C.A."/>
            <person name="Younker I.T."/>
            <person name="Light S.H."/>
        </authorList>
    </citation>
    <scope>NUCLEOTIDE SEQUENCE [LARGE SCALE GENOMIC DNA]</scope>
    <source>
        <strain evidence="5 6">TI.5.07</strain>
    </source>
</reference>
<dbReference type="EMBL" id="JBAKAP010000003">
    <property type="protein sequence ID" value="MEL0616052.1"/>
    <property type="molecule type" value="Genomic_DNA"/>
</dbReference>
<keyword evidence="2" id="KW-0732">Signal</keyword>
<evidence type="ECO:0000256" key="2">
    <source>
        <dbReference type="SAM" id="SignalP"/>
    </source>
</evidence>
<sequence length="659" mass="69301">MNKLSTLLPETPRLLLCLALFSAGTSHLVIAAEVDSAPLAVGKPALVGSDLPAAGLINVDTAYSSGSSRSRTLVQWTHARLAFGKDIERIAVGKQSIIEVEVIGGREVLMLGKEVGRTTVMVWYADGSNESFLFSVSPDLSVLGSALREIHPSISIHSAPDRPVLVMRGKVPTADYRQAAQQAAMDYLLSGQRGGIQPAAAGMPAGAPTMGMSTSMASPVINLIKVTQKPKPIADKLKEAIASLGGEEVTVRRLQFGEMPNDLFDTFLLEGEVRDQVALTRILNVAARVVGGSPLAGGDAGIDVLADESGALMGDNARAGGYGGSITSSSGVGGGGSLSNNIRNNIARSKVLSIAGGRLISMIEVRDVPQVRVAIQMHEVNRSRMKAWRPDLSIMTNGYNASGPLALGETGAAGASGLENALQILDGTLINNLQIGGSDIAFDLLFSLMENEGISRTLSRPTLTVLAGESSVFQVGGEIPVPSAFAPSGVGQDDTLGANTNGVFSGTDFKSFGVQLSVRALVDENDRITLDVLPTISTPDTLLTQQIADSTGSELNSTAFNVRSLRTTTRLRDGQPLILGGLVSRDMSGQEDRVPGASDVPLLGWMTRSFNRSDVDKELVIIVTPTLIREPINEVAQWSFPDGASRLADMPLSRLPSSR</sequence>
<dbReference type="PANTHER" id="PTHR30332:SF17">
    <property type="entry name" value="TYPE IV PILIATION SYSTEM PROTEIN DR_0774-RELATED"/>
    <property type="match status" value="1"/>
</dbReference>
<dbReference type="Pfam" id="PF13629">
    <property type="entry name" value="T2SS-T3SS_pil_N"/>
    <property type="match status" value="1"/>
</dbReference>
<accession>A0ABU9GF31</accession>
<evidence type="ECO:0000259" key="3">
    <source>
        <dbReference type="Pfam" id="PF00263"/>
    </source>
</evidence>
<dbReference type="InterPro" id="IPR001775">
    <property type="entry name" value="GspD/PilQ"/>
</dbReference>
<dbReference type="RefSeq" id="WP_341541967.1">
    <property type="nucleotide sequence ID" value="NZ_JBAKAP010000003.1"/>
</dbReference>